<evidence type="ECO:0000313" key="1">
    <source>
        <dbReference type="EMBL" id="KAJ3540952.1"/>
    </source>
</evidence>
<proteinExistence type="predicted"/>
<organism evidence="1 2">
    <name type="scientific">Fusarium decemcellulare</name>
    <dbReference type="NCBI Taxonomy" id="57161"/>
    <lineage>
        <taxon>Eukaryota</taxon>
        <taxon>Fungi</taxon>
        <taxon>Dikarya</taxon>
        <taxon>Ascomycota</taxon>
        <taxon>Pezizomycotina</taxon>
        <taxon>Sordariomycetes</taxon>
        <taxon>Hypocreomycetidae</taxon>
        <taxon>Hypocreales</taxon>
        <taxon>Nectriaceae</taxon>
        <taxon>Fusarium</taxon>
        <taxon>Fusarium decemcellulare species complex</taxon>
    </lineage>
</organism>
<accession>A0ACC1SJE3</accession>
<name>A0ACC1SJE3_9HYPO</name>
<dbReference type="Proteomes" id="UP001148629">
    <property type="component" value="Unassembled WGS sequence"/>
</dbReference>
<sequence length="575" mass="66143">MSSPYPHTTLTTLPFEIRDQIFRSYFTVDGGYVFNGDSEKLSMADGNPIDFSLMYTCRLIADDTKGMPLSVNTIHFSTVHRSDWNGVAGCFNYVSTFYRLLERDMVSRLARFLTPDMYSHLALKFPSFMPQLRIALRQYEYMVNIAGPDQNIREGDWEGCAFKWAGGRLYPYSDDWYDGLGHLCKHEDCRYRGLGSEDVQGSVSTLGPAMSYCLRLLAEKEPAEFAKLVYQAFPRWVDTHPAHEFFDLSFHPWAIPSAAEVARVASLLDADNAWQLIESWYYRPNFSYPSSIRDKISGKATGPRCREKIRFSAAAIAIRFLEQLPIKQRLQIQKISLYENLPTVGTPAAHAQGFAPFFKENQKLRIERRVSVLRCIAESHRSLKHQDSLDGPPDVAWFLQEPGSRLFLSRNQLNLRLFNLSLADWLFETHAASDVGIPVESFTLVLEGGPYVDFCSDLFQQGVRRDIAWQKAYDACINRGFLRCKRRVRYNFVDQGFEEAIEHLTEETSFYRSDFNTGCPLDFEAMVEEQKGHRINPSWAEAYDKLPSSMVFPPALDYEKIMVDHYEIQTEDEYS</sequence>
<comment type="caution">
    <text evidence="1">The sequence shown here is derived from an EMBL/GenBank/DDBJ whole genome shotgun (WGS) entry which is preliminary data.</text>
</comment>
<reference evidence="1" key="1">
    <citation type="submission" date="2022-08" db="EMBL/GenBank/DDBJ databases">
        <title>Genome Sequence of Fusarium decemcellulare.</title>
        <authorList>
            <person name="Buettner E."/>
        </authorList>
    </citation>
    <scope>NUCLEOTIDE SEQUENCE</scope>
    <source>
        <strain evidence="1">Babe19</strain>
    </source>
</reference>
<gene>
    <name evidence="1" type="ORF">NM208_g4830</name>
</gene>
<keyword evidence="2" id="KW-1185">Reference proteome</keyword>
<evidence type="ECO:0000313" key="2">
    <source>
        <dbReference type="Proteomes" id="UP001148629"/>
    </source>
</evidence>
<protein>
    <submittedName>
        <fullName evidence="1">Uncharacterized protein</fullName>
    </submittedName>
</protein>
<dbReference type="EMBL" id="JANRMS010000379">
    <property type="protein sequence ID" value="KAJ3540952.1"/>
    <property type="molecule type" value="Genomic_DNA"/>
</dbReference>